<dbReference type="RefSeq" id="WP_184238465.1">
    <property type="nucleotide sequence ID" value="NZ_JACHMJ010000001.1"/>
</dbReference>
<dbReference type="AlphaFoldDB" id="A0A841AS36"/>
<accession>A0A841AS36</accession>
<name>A0A841AS36_9MICO</name>
<sequence>MAIDRETQHAEIFVQAASGHKIHVRCDCDKKVDHEFGGPASHGAVPRSESPPPSDAKKLPPSHWAQAYWHVLLRAFFWGWFRARTQDESEWLYPSGSSEISVAGNDPARILLIGDGPAAGFGVRSHELGIAGNLARQTAERLERGVVVTLVAQPAASARSTLSALGELSLDGYDSIILMMATTDAFCLTTRRGWRRDMSALVKALKSADATSVFVTSTASLHLASYLSPFARRITGNHARTLDIVTGRICEQTGTPMITLDAARDLTSRTYSRWGERIGAQVADSLRPPSPMPVPYGQIRA</sequence>
<dbReference type="CDD" id="cd01836">
    <property type="entry name" value="FeeA_FeeB_like"/>
    <property type="match status" value="1"/>
</dbReference>
<protein>
    <recommendedName>
        <fullName evidence="4">SGNH/GDSL hydrolase family protein</fullName>
    </recommendedName>
</protein>
<dbReference type="Proteomes" id="UP000536685">
    <property type="component" value="Unassembled WGS sequence"/>
</dbReference>
<evidence type="ECO:0000256" key="1">
    <source>
        <dbReference type="SAM" id="MobiDB-lite"/>
    </source>
</evidence>
<organism evidence="2 3">
    <name type="scientific">Conyzicola lurida</name>
    <dbReference type="NCBI Taxonomy" id="1172621"/>
    <lineage>
        <taxon>Bacteria</taxon>
        <taxon>Bacillati</taxon>
        <taxon>Actinomycetota</taxon>
        <taxon>Actinomycetes</taxon>
        <taxon>Micrococcales</taxon>
        <taxon>Microbacteriaceae</taxon>
        <taxon>Conyzicola</taxon>
    </lineage>
</organism>
<dbReference type="SUPFAM" id="SSF52266">
    <property type="entry name" value="SGNH hydrolase"/>
    <property type="match status" value="1"/>
</dbReference>
<evidence type="ECO:0008006" key="4">
    <source>
        <dbReference type="Google" id="ProtNLM"/>
    </source>
</evidence>
<keyword evidence="3" id="KW-1185">Reference proteome</keyword>
<reference evidence="2 3" key="1">
    <citation type="submission" date="2020-08" db="EMBL/GenBank/DDBJ databases">
        <title>Sequencing the genomes of 1000 actinobacteria strains.</title>
        <authorList>
            <person name="Klenk H.-P."/>
        </authorList>
    </citation>
    <scope>NUCLEOTIDE SEQUENCE [LARGE SCALE GENOMIC DNA]</scope>
    <source>
        <strain evidence="2 3">DSM 105784</strain>
    </source>
</reference>
<dbReference type="EMBL" id="JACHMJ010000001">
    <property type="protein sequence ID" value="MBB5844383.1"/>
    <property type="molecule type" value="Genomic_DNA"/>
</dbReference>
<evidence type="ECO:0000313" key="2">
    <source>
        <dbReference type="EMBL" id="MBB5844383.1"/>
    </source>
</evidence>
<evidence type="ECO:0000313" key="3">
    <source>
        <dbReference type="Proteomes" id="UP000536685"/>
    </source>
</evidence>
<proteinExistence type="predicted"/>
<comment type="caution">
    <text evidence="2">The sequence shown here is derived from an EMBL/GenBank/DDBJ whole genome shotgun (WGS) entry which is preliminary data.</text>
</comment>
<gene>
    <name evidence="2" type="ORF">HD599_002706</name>
</gene>
<feature type="region of interest" description="Disordered" evidence="1">
    <location>
        <begin position="37"/>
        <end position="59"/>
    </location>
</feature>